<dbReference type="OrthoDB" id="6539695at2"/>
<evidence type="ECO:0000256" key="3">
    <source>
        <dbReference type="ARBA" id="ARBA00014754"/>
    </source>
</evidence>
<dbReference type="SMART" id="SM00858">
    <property type="entry name" value="SAF"/>
    <property type="match status" value="1"/>
</dbReference>
<feature type="signal peptide" evidence="7">
    <location>
        <begin position="1"/>
        <end position="28"/>
    </location>
</feature>
<keyword evidence="10" id="KW-1185">Reference proteome</keyword>
<dbReference type="NCBIfam" id="TIGR03170">
    <property type="entry name" value="flgA_cterm"/>
    <property type="match status" value="1"/>
</dbReference>
<feature type="domain" description="SAF" evidence="8">
    <location>
        <begin position="124"/>
        <end position="186"/>
    </location>
</feature>
<dbReference type="GO" id="GO:0044780">
    <property type="term" value="P:bacterial-type flagellum assembly"/>
    <property type="evidence" value="ECO:0007669"/>
    <property type="project" value="InterPro"/>
</dbReference>
<dbReference type="STRING" id="1115515.EV102420_12_02220"/>
<evidence type="ECO:0000313" key="9">
    <source>
        <dbReference type="EMBL" id="GAL58715.1"/>
    </source>
</evidence>
<feature type="chain" id="PRO_5005107009" description="Flagella basal body P-ring formation protein FlgA" evidence="7">
    <location>
        <begin position="29"/>
        <end position="250"/>
    </location>
</feature>
<evidence type="ECO:0000256" key="2">
    <source>
        <dbReference type="ARBA" id="ARBA00010474"/>
    </source>
</evidence>
<dbReference type="eggNOG" id="COG1261">
    <property type="taxonomic scope" value="Bacteria"/>
</dbReference>
<keyword evidence="9" id="KW-0969">Cilium</keyword>
<dbReference type="Proteomes" id="UP000029462">
    <property type="component" value="Unassembled WGS sequence"/>
</dbReference>
<sequence length="250" mass="27292">MLVHSAKRKVCFRFLVSLLLAAPPLVTAHPPQNSARQQINAKVVEEAGKAIAALAQRTGWRDYRYTLNVFMPSNVAALPACSQPLRLSSAPLQQKNLARQNYRVACGSGASWQAVVTVKADLYLPIAMAAREIERGETLTPDALVMKKFNISNLRGEPLLSREEATGLTAKRNLRAWKPILRTQLQQPLLVKRGQAVTISSETDDIRAQTAGVALKEGHLHESIKVQNSSSERVIDAIVTGAGRVSVEAQ</sequence>
<dbReference type="InterPro" id="IPR013974">
    <property type="entry name" value="SAF"/>
</dbReference>
<reference evidence="9 10" key="1">
    <citation type="submission" date="2014-09" db="EMBL/GenBank/DDBJ databases">
        <title>Whole genome shotgun sequence of Escherichia vulneris NBRC 102420.</title>
        <authorList>
            <person name="Yoshida Y."/>
            <person name="Hosoyama A."/>
            <person name="Tsuchikane K."/>
            <person name="Ohji S."/>
            <person name="Ichikawa N."/>
            <person name="Kimura A."/>
            <person name="Yamazoe A."/>
            <person name="Ezaki T."/>
            <person name="Fujita N."/>
        </authorList>
    </citation>
    <scope>NUCLEOTIDE SEQUENCE [LARGE SCALE GENOMIC DNA]</scope>
    <source>
        <strain evidence="9 10">NBRC 102420</strain>
    </source>
</reference>
<proteinExistence type="inferred from homology"/>
<keyword evidence="4 7" id="KW-0732">Signal</keyword>
<dbReference type="Gene3D" id="2.30.30.760">
    <property type="match status" value="1"/>
</dbReference>
<dbReference type="AlphaFoldDB" id="A0A090V1E5"/>
<name>A0A090V1E5_PSEVU</name>
<keyword evidence="9" id="KW-0966">Cell projection</keyword>
<comment type="caution">
    <text evidence="9">The sequence shown here is derived from an EMBL/GenBank/DDBJ whole genome shotgun (WGS) entry which is preliminary data.</text>
</comment>
<dbReference type="PANTHER" id="PTHR36307">
    <property type="entry name" value="FLAGELLA BASAL BODY P-RING FORMATION PROTEIN FLGA"/>
    <property type="match status" value="1"/>
</dbReference>
<evidence type="ECO:0000256" key="4">
    <source>
        <dbReference type="ARBA" id="ARBA00022729"/>
    </source>
</evidence>
<dbReference type="EMBL" id="BBMZ01000012">
    <property type="protein sequence ID" value="GAL58715.1"/>
    <property type="molecule type" value="Genomic_DNA"/>
</dbReference>
<evidence type="ECO:0000259" key="8">
    <source>
        <dbReference type="SMART" id="SM00858"/>
    </source>
</evidence>
<comment type="function">
    <text evidence="6 7">Involved in the assembly process of the P-ring formation. It may associate with FlgF on the rod constituting a structure essential for the P-ring assembly or may act as a modulator protein for the P-ring assembly.</text>
</comment>
<dbReference type="Gene3D" id="3.90.1210.10">
    <property type="entry name" value="Antifreeze-like/N-acetylneuraminic acid synthase C-terminal domain"/>
    <property type="match status" value="1"/>
</dbReference>
<keyword evidence="9" id="KW-0282">Flagellum</keyword>
<comment type="similarity">
    <text evidence="2 7">Belongs to the FlgA family.</text>
</comment>
<gene>
    <name evidence="9" type="primary">flgA</name>
    <name evidence="9" type="ORF">EV102420_12_02220</name>
</gene>
<keyword evidence="7" id="KW-1005">Bacterial flagellum biogenesis</keyword>
<evidence type="ECO:0000256" key="6">
    <source>
        <dbReference type="ARBA" id="ARBA00025643"/>
    </source>
</evidence>
<keyword evidence="5 7" id="KW-0574">Periplasm</keyword>
<dbReference type="CDD" id="cd11614">
    <property type="entry name" value="SAF_CpaB_FlgA_like"/>
    <property type="match status" value="1"/>
</dbReference>
<comment type="subcellular location">
    <subcellularLocation>
        <location evidence="1 7">Periplasm</location>
    </subcellularLocation>
</comment>
<dbReference type="InterPro" id="IPR039246">
    <property type="entry name" value="Flagellar_FlgA"/>
</dbReference>
<evidence type="ECO:0000256" key="7">
    <source>
        <dbReference type="RuleBase" id="RU362063"/>
    </source>
</evidence>
<evidence type="ECO:0000256" key="5">
    <source>
        <dbReference type="ARBA" id="ARBA00022764"/>
    </source>
</evidence>
<dbReference type="Pfam" id="PF13144">
    <property type="entry name" value="ChapFlgA"/>
    <property type="match status" value="1"/>
</dbReference>
<accession>A0A090V1E5</accession>
<dbReference type="PANTHER" id="PTHR36307:SF1">
    <property type="entry name" value="FLAGELLA BASAL BODY P-RING FORMATION PROTEIN FLGA"/>
    <property type="match status" value="1"/>
</dbReference>
<protein>
    <recommendedName>
        <fullName evidence="3 7">Flagella basal body P-ring formation protein FlgA</fullName>
    </recommendedName>
</protein>
<evidence type="ECO:0000256" key="1">
    <source>
        <dbReference type="ARBA" id="ARBA00004418"/>
    </source>
</evidence>
<evidence type="ECO:0000313" key="10">
    <source>
        <dbReference type="Proteomes" id="UP000029462"/>
    </source>
</evidence>
<dbReference type="InterPro" id="IPR017585">
    <property type="entry name" value="SAF_FlgA"/>
</dbReference>
<dbReference type="GO" id="GO:0042597">
    <property type="term" value="C:periplasmic space"/>
    <property type="evidence" value="ECO:0007669"/>
    <property type="project" value="UniProtKB-SubCell"/>
</dbReference>
<organism evidence="9 10">
    <name type="scientific">Pseudescherichia vulneris NBRC 102420</name>
    <dbReference type="NCBI Taxonomy" id="1115515"/>
    <lineage>
        <taxon>Bacteria</taxon>
        <taxon>Pseudomonadati</taxon>
        <taxon>Pseudomonadota</taxon>
        <taxon>Gammaproteobacteria</taxon>
        <taxon>Enterobacterales</taxon>
        <taxon>Enterobacteriaceae</taxon>
        <taxon>Pseudescherichia</taxon>
    </lineage>
</organism>
<dbReference type="RefSeq" id="WP_042391880.1">
    <property type="nucleotide sequence ID" value="NZ_BBMZ01000012.1"/>
</dbReference>